<feature type="chain" id="PRO_5001606692" evidence="1">
    <location>
        <begin position="23"/>
        <end position="114"/>
    </location>
</feature>
<evidence type="ECO:0000313" key="3">
    <source>
        <dbReference type="Proteomes" id="UP000027337"/>
    </source>
</evidence>
<organism evidence="2 3">
    <name type="scientific">Sulfitobacter mediterraneus</name>
    <dbReference type="NCBI Taxonomy" id="83219"/>
    <lineage>
        <taxon>Bacteria</taxon>
        <taxon>Pseudomonadati</taxon>
        <taxon>Pseudomonadota</taxon>
        <taxon>Alphaproteobacteria</taxon>
        <taxon>Rhodobacterales</taxon>
        <taxon>Roseobacteraceae</taxon>
        <taxon>Sulfitobacter</taxon>
    </lineage>
</organism>
<dbReference type="Proteomes" id="UP000027337">
    <property type="component" value="Unassembled WGS sequence"/>
</dbReference>
<keyword evidence="1" id="KW-0732">Signal</keyword>
<comment type="caution">
    <text evidence="2">The sequence shown here is derived from an EMBL/GenBank/DDBJ whole genome shotgun (WGS) entry which is preliminary data.</text>
</comment>
<accession>A0A061SQD8</accession>
<dbReference type="EMBL" id="JEMU01000018">
    <property type="protein sequence ID" value="KAJ01858.1"/>
    <property type="molecule type" value="Genomic_DNA"/>
</dbReference>
<gene>
    <name evidence="2" type="ORF">PM02_17200</name>
</gene>
<dbReference type="eggNOG" id="ENOG5033YST">
    <property type="taxonomic scope" value="Bacteria"/>
</dbReference>
<feature type="signal peptide" evidence="1">
    <location>
        <begin position="1"/>
        <end position="22"/>
    </location>
</feature>
<reference evidence="2 3" key="1">
    <citation type="journal article" date="2014" name="Genome Announc.">
        <title>Draft Genome Sequences of Two Isolates of the Roseobacter Group, Sulfitobacter sp. Strains 3SOLIMAR09 and 1FIGIMAR09, from Harbors of Mallorca Island (Mediterranean Sea).</title>
        <authorList>
            <person name="Mas-Llado M."/>
            <person name="Pina-Villalonga J.M."/>
            <person name="Brunet-Galmes I."/>
            <person name="Nogales B."/>
            <person name="Bosch R."/>
        </authorList>
    </citation>
    <scope>NUCLEOTIDE SEQUENCE [LARGE SCALE GENOMIC DNA]</scope>
    <source>
        <strain evidence="2 3">1FIGIMAR09</strain>
    </source>
</reference>
<name>A0A061SQD8_9RHOB</name>
<protein>
    <submittedName>
        <fullName evidence="2">Uncharacterized protein</fullName>
    </submittedName>
</protein>
<sequence>MRRPLAAAAVLAASLSAHPVSAARTYEGEEAAALRCANMLALTAVTLAGADLIGDQEKEVMLGVTVLILERHVSGTWRQKKAALEIVRDRRSFPDTLDDYRRNAARCLAQFPIN</sequence>
<proteinExistence type="predicted"/>
<keyword evidence="3" id="KW-1185">Reference proteome</keyword>
<dbReference type="STRING" id="83219.PM02_17200"/>
<evidence type="ECO:0000256" key="1">
    <source>
        <dbReference type="SAM" id="SignalP"/>
    </source>
</evidence>
<evidence type="ECO:0000313" key="2">
    <source>
        <dbReference type="EMBL" id="KAJ01858.1"/>
    </source>
</evidence>
<dbReference type="AlphaFoldDB" id="A0A061SQD8"/>